<comment type="caution">
    <text evidence="2">The sequence shown here is derived from an EMBL/GenBank/DDBJ whole genome shotgun (WGS) entry which is preliminary data.</text>
</comment>
<reference evidence="2" key="1">
    <citation type="submission" date="2022-11" db="EMBL/GenBank/DDBJ databases">
        <authorList>
            <person name="Hyden B.L."/>
            <person name="Feng K."/>
            <person name="Yates T."/>
            <person name="Jawdy S."/>
            <person name="Smart L.B."/>
            <person name="Muchero W."/>
        </authorList>
    </citation>
    <scope>NUCLEOTIDE SEQUENCE</scope>
    <source>
        <tissue evidence="2">Shoot tip</tissue>
    </source>
</reference>
<evidence type="ECO:0000313" key="2">
    <source>
        <dbReference type="EMBL" id="KAJ6671767.1"/>
    </source>
</evidence>
<keyword evidence="1" id="KW-0812">Transmembrane</keyword>
<dbReference type="OrthoDB" id="1932250at2759"/>
<feature type="non-terminal residue" evidence="2">
    <location>
        <position position="87"/>
    </location>
</feature>
<gene>
    <name evidence="2" type="ORF">OIU85_015507</name>
</gene>
<keyword evidence="3" id="KW-1185">Reference proteome</keyword>
<dbReference type="EMBL" id="JAPFFL010000019">
    <property type="protein sequence ID" value="KAJ6671767.1"/>
    <property type="molecule type" value="Genomic_DNA"/>
</dbReference>
<organism evidence="2 3">
    <name type="scientific">Salix viminalis</name>
    <name type="common">Common osier</name>
    <name type="synonym">Basket willow</name>
    <dbReference type="NCBI Taxonomy" id="40686"/>
    <lineage>
        <taxon>Eukaryota</taxon>
        <taxon>Viridiplantae</taxon>
        <taxon>Streptophyta</taxon>
        <taxon>Embryophyta</taxon>
        <taxon>Tracheophyta</taxon>
        <taxon>Spermatophyta</taxon>
        <taxon>Magnoliopsida</taxon>
        <taxon>eudicotyledons</taxon>
        <taxon>Gunneridae</taxon>
        <taxon>Pentapetalae</taxon>
        <taxon>rosids</taxon>
        <taxon>fabids</taxon>
        <taxon>Malpighiales</taxon>
        <taxon>Salicaceae</taxon>
        <taxon>Saliceae</taxon>
        <taxon>Salix</taxon>
    </lineage>
</organism>
<sequence>KLSKKNWRNLHGRVLNLRRQLPQAQVGHLLMSKQAPLLPQRHQDHPLKKVSTDKYRNYAVVAGTITALGALGWYLKSGGKKQEEVQG</sequence>
<feature type="transmembrane region" description="Helical" evidence="1">
    <location>
        <begin position="58"/>
        <end position="75"/>
    </location>
</feature>
<dbReference type="PANTHER" id="PTHR33878:SF1">
    <property type="entry name" value="OS08G0559000 PROTEIN"/>
    <property type="match status" value="1"/>
</dbReference>
<dbReference type="Proteomes" id="UP001151529">
    <property type="component" value="Chromosome 9"/>
</dbReference>
<reference evidence="2" key="2">
    <citation type="journal article" date="2023" name="Int. J. Mol. Sci.">
        <title>De Novo Assembly and Annotation of 11 Diverse Shrub Willow (Salix) Genomes Reveals Novel Gene Organization in Sex-Linked Regions.</title>
        <authorList>
            <person name="Hyden B."/>
            <person name="Feng K."/>
            <person name="Yates T.B."/>
            <person name="Jawdy S."/>
            <person name="Cereghino C."/>
            <person name="Smart L.B."/>
            <person name="Muchero W."/>
        </authorList>
    </citation>
    <scope>NUCLEOTIDE SEQUENCE [LARGE SCALE GENOMIC DNA]</scope>
    <source>
        <tissue evidence="2">Shoot tip</tissue>
    </source>
</reference>
<evidence type="ECO:0000256" key="1">
    <source>
        <dbReference type="SAM" id="Phobius"/>
    </source>
</evidence>
<dbReference type="AlphaFoldDB" id="A0A9Q0NL75"/>
<name>A0A9Q0NL75_SALVM</name>
<accession>A0A9Q0NL75</accession>
<proteinExistence type="predicted"/>
<protein>
    <submittedName>
        <fullName evidence="2">Uncharacterized protein</fullName>
    </submittedName>
</protein>
<evidence type="ECO:0000313" key="3">
    <source>
        <dbReference type="Proteomes" id="UP001151529"/>
    </source>
</evidence>
<keyword evidence="1" id="KW-0472">Membrane</keyword>
<keyword evidence="1" id="KW-1133">Transmembrane helix</keyword>
<dbReference type="PANTHER" id="PTHR33878">
    <property type="entry name" value="OS08G0559000 PROTEIN"/>
    <property type="match status" value="1"/>
</dbReference>
<dbReference type="InterPro" id="IPR045284">
    <property type="entry name" value="At2g27730-like"/>
</dbReference>